<feature type="transmembrane region" description="Helical" evidence="1">
    <location>
        <begin position="117"/>
        <end position="140"/>
    </location>
</feature>
<name>A0A2V5ILQ8_9MICC</name>
<dbReference type="Proteomes" id="UP000247980">
    <property type="component" value="Unassembled WGS sequence"/>
</dbReference>
<organism evidence="2 3">
    <name type="scientific">Arthrobacter psychrolactophilus</name>
    <dbReference type="NCBI Taxonomy" id="92442"/>
    <lineage>
        <taxon>Bacteria</taxon>
        <taxon>Bacillati</taxon>
        <taxon>Actinomycetota</taxon>
        <taxon>Actinomycetes</taxon>
        <taxon>Micrococcales</taxon>
        <taxon>Micrococcaceae</taxon>
        <taxon>Arthrobacter</taxon>
    </lineage>
</organism>
<evidence type="ECO:0000256" key="1">
    <source>
        <dbReference type="SAM" id="Phobius"/>
    </source>
</evidence>
<keyword evidence="1" id="KW-0472">Membrane</keyword>
<comment type="caution">
    <text evidence="2">The sequence shown here is derived from an EMBL/GenBank/DDBJ whole genome shotgun (WGS) entry which is preliminary data.</text>
</comment>
<dbReference type="AlphaFoldDB" id="A0A2V5ILQ8"/>
<gene>
    <name evidence="2" type="ORF">CVS30_14825</name>
</gene>
<dbReference type="RefSeq" id="WP_110486290.1">
    <property type="nucleotide sequence ID" value="NZ_QJVC01000020.1"/>
</dbReference>
<sequence>MNLIDEWPERDRPWATRYMVAVSQPEVSSAAIDARTRELISALREADTPADALFGDPGEIAEEDVRVLGTNEEAVSASEGGGARQGLNFIGTALTFLGVSSALVMLTRGVWRMDVELGPLCIVFGILGAAIAANLAWTLFVAGRTGWTLVVGAGGLAFMAGCIWFAATVGPGHLLIAGVPFWVLMIGMTLPGVLVLLVARLVPRRPLRAAWADDQWLRRFRGAMRSQGLSGELAREHERSVRAGIDEGEGGYYAEFGHPVVLARSLAMDDNPAAIRRWRWSSSFQVAVPLLMCVLVSFSESFGAWRSPAMIFLFVSGMVTAYTSWRHRPEVRQR</sequence>
<keyword evidence="3" id="KW-1185">Reference proteome</keyword>
<evidence type="ECO:0000313" key="2">
    <source>
        <dbReference type="EMBL" id="PYI37545.1"/>
    </source>
</evidence>
<evidence type="ECO:0000313" key="3">
    <source>
        <dbReference type="Proteomes" id="UP000247980"/>
    </source>
</evidence>
<dbReference type="EMBL" id="QJVC01000020">
    <property type="protein sequence ID" value="PYI37545.1"/>
    <property type="molecule type" value="Genomic_DNA"/>
</dbReference>
<dbReference type="OrthoDB" id="4775570at2"/>
<feature type="transmembrane region" description="Helical" evidence="1">
    <location>
        <begin position="147"/>
        <end position="167"/>
    </location>
</feature>
<feature type="transmembrane region" description="Helical" evidence="1">
    <location>
        <begin position="179"/>
        <end position="199"/>
    </location>
</feature>
<reference evidence="2 3" key="1">
    <citation type="submission" date="2018-05" db="EMBL/GenBank/DDBJ databases">
        <title>Genetic diversity of glacier-inhabiting Cryobacterium bacteria in China and description of Cryobacterium mengkeensis sp. nov. and Arthrobacter glacialis sp. nov.</title>
        <authorList>
            <person name="Liu Q."/>
            <person name="Xin Y.-H."/>
        </authorList>
    </citation>
    <scope>NUCLEOTIDE SEQUENCE [LARGE SCALE GENOMIC DNA]</scope>
    <source>
        <strain evidence="2 3">B7</strain>
    </source>
</reference>
<protein>
    <submittedName>
        <fullName evidence="2">Uncharacterized protein</fullName>
    </submittedName>
</protein>
<feature type="transmembrane region" description="Helical" evidence="1">
    <location>
        <begin position="87"/>
        <end position="111"/>
    </location>
</feature>
<keyword evidence="1" id="KW-0812">Transmembrane</keyword>
<feature type="transmembrane region" description="Helical" evidence="1">
    <location>
        <begin position="304"/>
        <end position="325"/>
    </location>
</feature>
<feature type="transmembrane region" description="Helical" evidence="1">
    <location>
        <begin position="278"/>
        <end position="298"/>
    </location>
</feature>
<accession>A0A2V5ILQ8</accession>
<proteinExistence type="predicted"/>
<keyword evidence="1" id="KW-1133">Transmembrane helix</keyword>